<keyword evidence="4" id="KW-1185">Reference proteome</keyword>
<dbReference type="VEuPathDB" id="FungiDB:F503_07202"/>
<dbReference type="GO" id="GO:0006402">
    <property type="term" value="P:mRNA catabolic process"/>
    <property type="evidence" value="ECO:0007669"/>
    <property type="project" value="TreeGrafter"/>
</dbReference>
<dbReference type="Pfam" id="PF23214">
    <property type="entry name" value="SH3_CYT4"/>
    <property type="match status" value="1"/>
</dbReference>
<dbReference type="eggNOG" id="KOG2102">
    <property type="taxonomic scope" value="Eukaryota"/>
</dbReference>
<dbReference type="OrthoDB" id="2285229at2759"/>
<reference evidence="3 4" key="1">
    <citation type="journal article" date="2013" name="BMC Genomics">
        <title>The genome and transcriptome of the pine saprophyte Ophiostoma piceae, and a comparison with the bark beetle-associated pine pathogen Grosmannia clavigera.</title>
        <authorList>
            <person name="Haridas S."/>
            <person name="Wang Y."/>
            <person name="Lim L."/>
            <person name="Massoumi Alamouti S."/>
            <person name="Jackman S."/>
            <person name="Docking R."/>
            <person name="Robertson G."/>
            <person name="Birol I."/>
            <person name="Bohlmann J."/>
            <person name="Breuil C."/>
        </authorList>
    </citation>
    <scope>NUCLEOTIDE SEQUENCE [LARGE SCALE GENOMIC DNA]</scope>
    <source>
        <strain evidence="3 4">UAMH 11346</strain>
    </source>
</reference>
<organism evidence="3 4">
    <name type="scientific">Ophiostoma piceae (strain UAMH 11346)</name>
    <name type="common">Sap stain fungus</name>
    <dbReference type="NCBI Taxonomy" id="1262450"/>
    <lineage>
        <taxon>Eukaryota</taxon>
        <taxon>Fungi</taxon>
        <taxon>Dikarya</taxon>
        <taxon>Ascomycota</taxon>
        <taxon>Pezizomycotina</taxon>
        <taxon>Sordariomycetes</taxon>
        <taxon>Sordariomycetidae</taxon>
        <taxon>Ophiostomatales</taxon>
        <taxon>Ophiostomataceae</taxon>
        <taxon>Ophiostoma</taxon>
    </lineage>
</organism>
<name>S3CBS4_OPHP1</name>
<evidence type="ECO:0000259" key="2">
    <source>
        <dbReference type="SMART" id="SM00955"/>
    </source>
</evidence>
<feature type="domain" description="RNB" evidence="2">
    <location>
        <begin position="763"/>
        <end position="1183"/>
    </location>
</feature>
<dbReference type="InterPro" id="IPR050180">
    <property type="entry name" value="RNR_Ribonuclease"/>
</dbReference>
<dbReference type="GO" id="GO:0003723">
    <property type="term" value="F:RNA binding"/>
    <property type="evidence" value="ECO:0007669"/>
    <property type="project" value="InterPro"/>
</dbReference>
<feature type="compositionally biased region" description="Basic and acidic residues" evidence="1">
    <location>
        <begin position="1482"/>
        <end position="1511"/>
    </location>
</feature>
<dbReference type="InterPro" id="IPR001900">
    <property type="entry name" value="RNase_II/R"/>
</dbReference>
<dbReference type="EMBL" id="KE148147">
    <property type="protein sequence ID" value="EPE09426.1"/>
    <property type="molecule type" value="Genomic_DNA"/>
</dbReference>
<gene>
    <name evidence="3" type="ORF">F503_07202</name>
</gene>
<accession>S3CBS4</accession>
<evidence type="ECO:0000313" key="3">
    <source>
        <dbReference type="EMBL" id="EPE09426.1"/>
    </source>
</evidence>
<dbReference type="InterPro" id="IPR056625">
    <property type="entry name" value="SH3_CYT4"/>
</dbReference>
<dbReference type="HOGENOM" id="CLU_002512_0_0_1"/>
<dbReference type="GO" id="GO:0000175">
    <property type="term" value="F:3'-5'-RNA exonuclease activity"/>
    <property type="evidence" value="ECO:0007669"/>
    <property type="project" value="TreeGrafter"/>
</dbReference>
<feature type="region of interest" description="Disordered" evidence="1">
    <location>
        <begin position="1455"/>
        <end position="1511"/>
    </location>
</feature>
<evidence type="ECO:0000256" key="1">
    <source>
        <dbReference type="SAM" id="MobiDB-lite"/>
    </source>
</evidence>
<feature type="region of interest" description="Disordered" evidence="1">
    <location>
        <begin position="1224"/>
        <end position="1243"/>
    </location>
</feature>
<feature type="region of interest" description="Disordered" evidence="1">
    <location>
        <begin position="1194"/>
        <end position="1215"/>
    </location>
</feature>
<dbReference type="Proteomes" id="UP000016923">
    <property type="component" value="Unassembled WGS sequence"/>
</dbReference>
<protein>
    <submittedName>
        <fullName evidence="3">Mitochondrial protein cyt-4</fullName>
    </submittedName>
</protein>
<feature type="compositionally biased region" description="Basic residues" evidence="1">
    <location>
        <begin position="1472"/>
        <end position="1481"/>
    </location>
</feature>
<sequence length="1511" mass="169395">MHQRPPADSQIARSRHFTATQGTRLTDRASGPALDRECSFTPADGLPGSLPAGSVSGPGCHLGRLCRQERRLIPDHEEDQGQASYLLNFEGQTTPSNPPPARGKPIRQYLRDLEDEEPVAYTGPLPRDAARAGATQNAMTRVESYDLAQLQSESSQIDGGDEDDPEAVKLWQTNHESDDPATPESIFARPYGTVSPKAGDLIEVSTDSWRMQMLAVCLGKFRGVDHYYTNTGKWFASTNVRTMFHVTSFATPAELASTIAALPSLVKEAGDSSSPDGTDGKEGGDSVSDIDKMLNTLQDMKKGPSREAGAGLLKKMQAFAHQSVSIHMAYASLLDNSYSIIRKAIFPPPPARFQHALEPVPVCWTKPFTKEESLKLYKQAYFSLDDLASILFRHQQSVFSGPQSTRINHRNVYALRNYVDKAKGRSIVPDEFTAPAMYAIYRALVSDDVAFRPVSARLGNPNETNDTVAVDTEYGDELPIRSRSCLFQVSPPEDVDMVNEVEQLVREFNDDTDNIPDNGQVRDLGDTRHRLAAFVMNAREAIDHSRKTRYWSPYGMLLTKENKFNIAGTKWTSQNAAERRAAYANAIRATGPHQRFNDDNEIAVHYPAPPKLKLERKQWNSQTLAHDDIPQSPAYNPLVREWYPYDIMVLHFMHLWAGYKRFSPSSRLHWIGSSILRATQRYEGSEYLTMSTGWTFLQEVGYLKPWDVPARYSMSLPDVPPKRDGTLDRTSRLTETFETAASEVYKAHNPADLLSEDLFEGKRQTWDHLMTYCVDSADTEDVDDGFSIEHVGDNHWVHVHIADPASCIRPGSKLAEMAKQMPQTSYLPGFTAPMFPESIVRERFSLAKGRPCLTFSALMNKNGDVLDTRITPAVLGKVTYMTPEDVSSIVAAEEKRTCESFGVPAVAQPRYADLPWTTASFAVGTPHTRQDLQLMIAKRRYMTTSDNAPFKATKELKALMKSATILRQKRLQKGAMPMYWPSPQVKVHMTYTDTIKSQSLTPSEEYHGLGSLPTSIATWKGGRSATFFRCEGDPYIKIYYDGYDDPTFQPHAAILQGKGSGRVSGAGSRMVESIMRLAGETAAKWCAERNIAVPYRGQPAAIPHLERLEVLAREVIYPELLQGKRPPEDALVEFRRLLGSDEITAVPVPHVTMGAERYTKATSPLRRYSDLVVHWQIEHALRAEMNKPGAEIDSAASVPKPLQDSDSASASGWDYWGRDPDSLRKAVKKREAQSSQDDRITGPCFTREDLERDILPLMRVRERTMRTLDNRMGRDQWMLQALVRAWKGAEYAEVIERPVFGTDRISMRRARKQIKNEEKSLRKELGVKKKKIPTPYVPPAMKKVAFRNLRFTVTGVNMRQGIVTGRLDWFERVALLEIAGLNPKNEDDDLAQDQDQDQDVDYHDDDVHETPDTKSMTPLALEDVQLGDVFPVALDFVDVHANRVVVRRTGDVCKPVEEVPAPGPVTKADKMRAKRQKAKAKSRAEAEKEKEASKKADIEAKPEPEAKAKEQ</sequence>
<dbReference type="SUPFAM" id="SSF50249">
    <property type="entry name" value="Nucleic acid-binding proteins"/>
    <property type="match status" value="1"/>
</dbReference>
<dbReference type="Pfam" id="PF00773">
    <property type="entry name" value="RNB"/>
    <property type="match status" value="1"/>
</dbReference>
<feature type="region of interest" description="Disordered" evidence="1">
    <location>
        <begin position="1"/>
        <end position="52"/>
    </location>
</feature>
<feature type="compositionally biased region" description="Basic and acidic residues" evidence="1">
    <location>
        <begin position="278"/>
        <end position="288"/>
    </location>
</feature>
<feature type="region of interest" description="Disordered" evidence="1">
    <location>
        <begin position="267"/>
        <end position="288"/>
    </location>
</feature>
<dbReference type="SMART" id="SM00955">
    <property type="entry name" value="RNB"/>
    <property type="match status" value="1"/>
</dbReference>
<dbReference type="STRING" id="1262450.S3CBS4"/>
<dbReference type="InterPro" id="IPR012340">
    <property type="entry name" value="NA-bd_OB-fold"/>
</dbReference>
<evidence type="ECO:0000313" key="4">
    <source>
        <dbReference type="Proteomes" id="UP000016923"/>
    </source>
</evidence>
<dbReference type="PANTHER" id="PTHR23355:SF65">
    <property type="entry name" value="EXORIBONUCLEASE CYT-4, PUTATIVE (AFU_ORTHOLOGUE AFUA_7G01550)-RELATED"/>
    <property type="match status" value="1"/>
</dbReference>
<proteinExistence type="predicted"/>
<dbReference type="GO" id="GO:0000932">
    <property type="term" value="C:P-body"/>
    <property type="evidence" value="ECO:0007669"/>
    <property type="project" value="TreeGrafter"/>
</dbReference>
<dbReference type="PANTHER" id="PTHR23355">
    <property type="entry name" value="RIBONUCLEASE"/>
    <property type="match status" value="1"/>
</dbReference>